<evidence type="ECO:0000313" key="1">
    <source>
        <dbReference type="EMBL" id="KAJ0043611.1"/>
    </source>
</evidence>
<proteinExistence type="predicted"/>
<protein>
    <submittedName>
        <fullName evidence="1">Uncharacterized protein</fullName>
    </submittedName>
</protein>
<dbReference type="EMBL" id="CM047739">
    <property type="protein sequence ID" value="KAJ0043611.1"/>
    <property type="molecule type" value="Genomic_DNA"/>
</dbReference>
<sequence length="139" mass="16414">MELTTRPFYGSLQRYWRRRRRYQRLHGETKIRKNVRVTRFHGGPASRRFWRIKTVPKLRPKPFKLWGNLKNGYVGMMVNLASKVGFLNNEDHFVRKGISQPGKKGVVYSYEEVENRVAYELYQALVATGRLSAVLNQLQ</sequence>
<organism evidence="1 2">
    <name type="scientific">Pistacia integerrima</name>
    <dbReference type="NCBI Taxonomy" id="434235"/>
    <lineage>
        <taxon>Eukaryota</taxon>
        <taxon>Viridiplantae</taxon>
        <taxon>Streptophyta</taxon>
        <taxon>Embryophyta</taxon>
        <taxon>Tracheophyta</taxon>
        <taxon>Spermatophyta</taxon>
        <taxon>Magnoliopsida</taxon>
        <taxon>eudicotyledons</taxon>
        <taxon>Gunneridae</taxon>
        <taxon>Pentapetalae</taxon>
        <taxon>rosids</taxon>
        <taxon>malvids</taxon>
        <taxon>Sapindales</taxon>
        <taxon>Anacardiaceae</taxon>
        <taxon>Pistacia</taxon>
    </lineage>
</organism>
<name>A0ACC0YYW8_9ROSI</name>
<keyword evidence="2" id="KW-1185">Reference proteome</keyword>
<accession>A0ACC0YYW8</accession>
<reference evidence="2" key="1">
    <citation type="journal article" date="2023" name="G3 (Bethesda)">
        <title>Genome assembly and association tests identify interacting loci associated with vigor, precocity, and sex in interspecific pistachio rootstocks.</title>
        <authorList>
            <person name="Palmer W."/>
            <person name="Jacygrad E."/>
            <person name="Sagayaradj S."/>
            <person name="Cavanaugh K."/>
            <person name="Han R."/>
            <person name="Bertier L."/>
            <person name="Beede B."/>
            <person name="Kafkas S."/>
            <person name="Golino D."/>
            <person name="Preece J."/>
            <person name="Michelmore R."/>
        </authorList>
    </citation>
    <scope>NUCLEOTIDE SEQUENCE [LARGE SCALE GENOMIC DNA]</scope>
</reference>
<dbReference type="Proteomes" id="UP001163603">
    <property type="component" value="Chromosome 4"/>
</dbReference>
<gene>
    <name evidence="1" type="ORF">Pint_18706</name>
</gene>
<comment type="caution">
    <text evidence="1">The sequence shown here is derived from an EMBL/GenBank/DDBJ whole genome shotgun (WGS) entry which is preliminary data.</text>
</comment>
<evidence type="ECO:0000313" key="2">
    <source>
        <dbReference type="Proteomes" id="UP001163603"/>
    </source>
</evidence>